<dbReference type="STRING" id="97331.A0A436ZVE7"/>
<dbReference type="RefSeq" id="XP_067488443.1">
    <property type="nucleotide sequence ID" value="XM_067636871.1"/>
</dbReference>
<accession>A0A436ZVE7</accession>
<comment type="caution">
    <text evidence="3">The sequence shown here is derived from an EMBL/GenBank/DDBJ whole genome shotgun (WGS) entry which is preliminary data.</text>
</comment>
<dbReference type="EMBL" id="SAEB01000009">
    <property type="protein sequence ID" value="RVD82899.1"/>
    <property type="molecule type" value="Genomic_DNA"/>
</dbReference>
<gene>
    <name evidence="3" type="ORF">DFL_007309</name>
</gene>
<sequence length="359" mass="37041">MLMHKELPNPFISRRQQSAVQGACPSGGQWYACDSRTSTGFVGCCTVNPCTNVGCAAGNLRTATLGDIPQGSTGDQACPFGGLFYTCVSPPAGANFWGCCRSAPCDAGCPAEDLTAAQLAQTTNNPFAPSAGGSDSDSDGSSTPTGAIVGGVVGGVVGLALIGVLIWWIRRKKQTEKKEAPAAPMAFNPHSQQADPGSNVPLTYPEVVDHYAGTSPQPTKQNFPPSAFASPALPQYSDKRASHELGGGGGYDNAGYMSPMNSPGFVDQRAHGSRPMSYELHGTGSPVLPQNGFSHAPSIMSTAVSELPAEDMRYSQVSSMRYSGQPPSSPPPAPPSNEPSGPGLGLSMGGQSGERTENQ</sequence>
<keyword evidence="2" id="KW-0472">Membrane</keyword>
<feature type="compositionally biased region" description="Low complexity" evidence="1">
    <location>
        <begin position="128"/>
        <end position="143"/>
    </location>
</feature>
<feature type="compositionally biased region" description="Gly residues" evidence="1">
    <location>
        <begin position="342"/>
        <end position="352"/>
    </location>
</feature>
<dbReference type="Proteomes" id="UP000283090">
    <property type="component" value="Unassembled WGS sequence"/>
</dbReference>
<evidence type="ECO:0000256" key="1">
    <source>
        <dbReference type="SAM" id="MobiDB-lite"/>
    </source>
</evidence>
<dbReference type="GeneID" id="93589620"/>
<evidence type="ECO:0000256" key="2">
    <source>
        <dbReference type="SAM" id="Phobius"/>
    </source>
</evidence>
<reference evidence="3 4" key="1">
    <citation type="submission" date="2019-01" db="EMBL/GenBank/DDBJ databases">
        <title>Intercellular communication is required for trap formation in the nematode-trapping fungus Duddingtonia flagrans.</title>
        <authorList>
            <person name="Youssar L."/>
            <person name="Wernet V."/>
            <person name="Hensel N."/>
            <person name="Hildebrandt H.-G."/>
            <person name="Fischer R."/>
        </authorList>
    </citation>
    <scope>NUCLEOTIDE SEQUENCE [LARGE SCALE GENOMIC DNA]</scope>
    <source>
        <strain evidence="3 4">CBS H-5679</strain>
    </source>
</reference>
<protein>
    <submittedName>
        <fullName evidence="3">Uncharacterized protein</fullName>
    </submittedName>
</protein>
<evidence type="ECO:0000313" key="3">
    <source>
        <dbReference type="EMBL" id="RVD82899.1"/>
    </source>
</evidence>
<proteinExistence type="predicted"/>
<organism evidence="3 4">
    <name type="scientific">Arthrobotrys flagrans</name>
    <name type="common">Nematode-trapping fungus</name>
    <name type="synonym">Trichothecium flagrans</name>
    <dbReference type="NCBI Taxonomy" id="97331"/>
    <lineage>
        <taxon>Eukaryota</taxon>
        <taxon>Fungi</taxon>
        <taxon>Dikarya</taxon>
        <taxon>Ascomycota</taxon>
        <taxon>Pezizomycotina</taxon>
        <taxon>Orbiliomycetes</taxon>
        <taxon>Orbiliales</taxon>
        <taxon>Orbiliaceae</taxon>
        <taxon>Arthrobotrys</taxon>
    </lineage>
</organism>
<name>A0A436ZVE7_ARTFL</name>
<keyword evidence="4" id="KW-1185">Reference proteome</keyword>
<feature type="transmembrane region" description="Helical" evidence="2">
    <location>
        <begin position="147"/>
        <end position="169"/>
    </location>
</feature>
<dbReference type="VEuPathDB" id="FungiDB:DFL_007309"/>
<keyword evidence="2" id="KW-1133">Transmembrane helix</keyword>
<dbReference type="AlphaFoldDB" id="A0A436ZVE7"/>
<feature type="region of interest" description="Disordered" evidence="1">
    <location>
        <begin position="124"/>
        <end position="143"/>
    </location>
</feature>
<keyword evidence="2" id="KW-0812">Transmembrane</keyword>
<feature type="region of interest" description="Disordered" evidence="1">
    <location>
        <begin position="311"/>
        <end position="359"/>
    </location>
</feature>
<evidence type="ECO:0000313" key="4">
    <source>
        <dbReference type="Proteomes" id="UP000283090"/>
    </source>
</evidence>
<dbReference type="OrthoDB" id="3692311at2759"/>
<feature type="compositionally biased region" description="Pro residues" evidence="1">
    <location>
        <begin position="327"/>
        <end position="337"/>
    </location>
</feature>